<accession>A0ABS1ESL9</accession>
<dbReference type="SMART" id="SM00382">
    <property type="entry name" value="AAA"/>
    <property type="match status" value="2"/>
</dbReference>
<feature type="coiled-coil region" evidence="3">
    <location>
        <begin position="263"/>
        <end position="294"/>
    </location>
</feature>
<evidence type="ECO:0000256" key="2">
    <source>
        <dbReference type="ARBA" id="ARBA00022840"/>
    </source>
</evidence>
<dbReference type="Proteomes" id="UP000596739">
    <property type="component" value="Unassembled WGS sequence"/>
</dbReference>
<evidence type="ECO:0000256" key="3">
    <source>
        <dbReference type="SAM" id="Coils"/>
    </source>
</evidence>
<dbReference type="InterPro" id="IPR003593">
    <property type="entry name" value="AAA+_ATPase"/>
</dbReference>
<evidence type="ECO:0000313" key="5">
    <source>
        <dbReference type="EMBL" id="MBK1812330.1"/>
    </source>
</evidence>
<dbReference type="CDD" id="cd03221">
    <property type="entry name" value="ABCF_EF-3"/>
    <property type="match status" value="2"/>
</dbReference>
<dbReference type="RefSeq" id="WP_200271453.1">
    <property type="nucleotide sequence ID" value="NZ_JAENHN010000046.1"/>
</dbReference>
<keyword evidence="1" id="KW-0547">Nucleotide-binding</keyword>
<dbReference type="Gene3D" id="3.40.50.300">
    <property type="entry name" value="P-loop containing nucleotide triphosphate hydrolases"/>
    <property type="match status" value="2"/>
</dbReference>
<dbReference type="PANTHER" id="PTHR42855">
    <property type="entry name" value="ABC TRANSPORTER ATP-BINDING SUBUNIT"/>
    <property type="match status" value="1"/>
</dbReference>
<organism evidence="5 6">
    <name type="scientific">Clostridium yunnanense</name>
    <dbReference type="NCBI Taxonomy" id="2800325"/>
    <lineage>
        <taxon>Bacteria</taxon>
        <taxon>Bacillati</taxon>
        <taxon>Bacillota</taxon>
        <taxon>Clostridia</taxon>
        <taxon>Eubacteriales</taxon>
        <taxon>Clostridiaceae</taxon>
        <taxon>Clostridium</taxon>
    </lineage>
</organism>
<keyword evidence="6" id="KW-1185">Reference proteome</keyword>
<keyword evidence="2" id="KW-0067">ATP-binding</keyword>
<feature type="domain" description="ABC transporter" evidence="4">
    <location>
        <begin position="310"/>
        <end position="492"/>
    </location>
</feature>
<dbReference type="NCBIfam" id="NF000355">
    <property type="entry name" value="ribo_prot_ABC_F"/>
    <property type="match status" value="1"/>
</dbReference>
<dbReference type="EMBL" id="JAENHN010000046">
    <property type="protein sequence ID" value="MBK1812330.1"/>
    <property type="molecule type" value="Genomic_DNA"/>
</dbReference>
<dbReference type="InterPro" id="IPR017871">
    <property type="entry name" value="ABC_transporter-like_CS"/>
</dbReference>
<evidence type="ECO:0000256" key="1">
    <source>
        <dbReference type="ARBA" id="ARBA00022741"/>
    </source>
</evidence>
<evidence type="ECO:0000259" key="4">
    <source>
        <dbReference type="PROSITE" id="PS50893"/>
    </source>
</evidence>
<dbReference type="PROSITE" id="PS50893">
    <property type="entry name" value="ABC_TRANSPORTER_2"/>
    <property type="match status" value="2"/>
</dbReference>
<reference evidence="6" key="1">
    <citation type="submission" date="2021-01" db="EMBL/GenBank/DDBJ databases">
        <title>Genome public.</title>
        <authorList>
            <person name="Liu C."/>
            <person name="Sun Q."/>
        </authorList>
    </citation>
    <scope>NUCLEOTIDE SEQUENCE [LARGE SCALE GENOMIC DNA]</scope>
    <source>
        <strain evidence="6">YIM B02505</strain>
    </source>
</reference>
<feature type="domain" description="ABC transporter" evidence="4">
    <location>
        <begin position="4"/>
        <end position="213"/>
    </location>
</feature>
<dbReference type="SUPFAM" id="SSF52540">
    <property type="entry name" value="P-loop containing nucleoside triphosphate hydrolases"/>
    <property type="match status" value="2"/>
</dbReference>
<sequence length="492" mass="56777">MSMINVTNLTFAYEGSYDNIFENVSFQIDTDWKLGFTGRNGRGKTTFLNLLLGKYEYKGIISASVNFEYFPYEVKDQENFTIDVIREISPNSMDWEIVKELSMLDMDYDALYRQFYTLSKGEQTKAMLAAMFLKENSFLLIDEPTNHLDIEGRKKLSDYLKKKKGFILISHDRAFLDNCIDHILAINKTNIEIQKGNFSSWWRNKELQDGFELAENEKLKKDINRLSAAAKRSSNWSDKVESSKFGTTNSGSKIDRGYVGHKAAKMMQRAKNIEARQQNALEEKSKLLKNIESNESLKIVPLTFHDRKLVELSEVSIRYEDKIVCEEISFTVEQGERIAIQGKNGSGKSSILKLINGEDIPHKGIVRKNNKLIISYVSQDTSALKGNLTEYAEKNSIDESLFKAMLRKLDFSREQFEKNMEDFSGGQKKKVLIAKSLCDRAHLYIWDEPLNFIDVISRMQIEELLMEYKPTILFVEHDITFCENVATKIIRL</sequence>
<proteinExistence type="predicted"/>
<gene>
    <name evidence="5" type="ORF">JHL18_17030</name>
</gene>
<protein>
    <submittedName>
        <fullName evidence="5">Lsa family ABC-F type ribosomal protection protein</fullName>
    </submittedName>
</protein>
<evidence type="ECO:0000313" key="6">
    <source>
        <dbReference type="Proteomes" id="UP000596739"/>
    </source>
</evidence>
<dbReference type="PROSITE" id="PS00211">
    <property type="entry name" value="ABC_TRANSPORTER_1"/>
    <property type="match status" value="2"/>
</dbReference>
<comment type="caution">
    <text evidence="5">The sequence shown here is derived from an EMBL/GenBank/DDBJ whole genome shotgun (WGS) entry which is preliminary data.</text>
</comment>
<dbReference type="NCBIfam" id="NF000167">
    <property type="entry name" value="ABCF_Lsa_all"/>
    <property type="match status" value="1"/>
</dbReference>
<dbReference type="InterPro" id="IPR051309">
    <property type="entry name" value="ABCF_ATPase"/>
</dbReference>
<name>A0ABS1ESL9_9CLOT</name>
<dbReference type="PANTHER" id="PTHR42855:SF2">
    <property type="entry name" value="DRUG RESISTANCE ABC TRANSPORTER,ATP-BINDING PROTEIN"/>
    <property type="match status" value="1"/>
</dbReference>
<dbReference type="Pfam" id="PF00005">
    <property type="entry name" value="ABC_tran"/>
    <property type="match status" value="2"/>
</dbReference>
<dbReference type="InterPro" id="IPR027417">
    <property type="entry name" value="P-loop_NTPase"/>
</dbReference>
<dbReference type="InterPro" id="IPR003439">
    <property type="entry name" value="ABC_transporter-like_ATP-bd"/>
</dbReference>
<keyword evidence="3" id="KW-0175">Coiled coil</keyword>